<name>A0A942UU66_9FIRM</name>
<dbReference type="RefSeq" id="WP_203367133.1">
    <property type="nucleotide sequence ID" value="NZ_WSFT01000044.1"/>
</dbReference>
<protein>
    <submittedName>
        <fullName evidence="2">LURP-one-related family protein</fullName>
    </submittedName>
</protein>
<dbReference type="EMBL" id="WSFT01000044">
    <property type="protein sequence ID" value="MBS4539208.1"/>
    <property type="molecule type" value="Genomic_DNA"/>
</dbReference>
<organism evidence="2 3">
    <name type="scientific">Anaeromonas frigoriresistens</name>
    <dbReference type="NCBI Taxonomy" id="2683708"/>
    <lineage>
        <taxon>Bacteria</taxon>
        <taxon>Bacillati</taxon>
        <taxon>Bacillota</taxon>
        <taxon>Tissierellia</taxon>
        <taxon>Tissierellales</taxon>
        <taxon>Thermohalobacteraceae</taxon>
        <taxon>Anaeromonas</taxon>
    </lineage>
</organism>
<keyword evidence="3" id="KW-1185">Reference proteome</keyword>
<dbReference type="Gene3D" id="2.40.160.200">
    <property type="entry name" value="LURP1-related"/>
    <property type="match status" value="1"/>
</dbReference>
<evidence type="ECO:0000313" key="3">
    <source>
        <dbReference type="Proteomes" id="UP000724672"/>
    </source>
</evidence>
<reference evidence="2" key="1">
    <citation type="submission" date="2019-12" db="EMBL/GenBank/DDBJ databases">
        <title>Clostridiaceae gen. nov. sp. nov., isolated from sediment in Xinjiang, China.</title>
        <authorList>
            <person name="Zhang R."/>
        </authorList>
    </citation>
    <scope>NUCLEOTIDE SEQUENCE</scope>
    <source>
        <strain evidence="2">D2Q-11</strain>
    </source>
</reference>
<dbReference type="Pfam" id="PF04525">
    <property type="entry name" value="LOR"/>
    <property type="match status" value="1"/>
</dbReference>
<comment type="caution">
    <text evidence="2">The sequence shown here is derived from an EMBL/GenBank/DDBJ whole genome shotgun (WGS) entry which is preliminary data.</text>
</comment>
<sequence length="163" mass="19342">MIYKIEKNIHTHGIEITIKNEKDELVYIVNEGIYFNKKILSFFDINKNKTIYIEEENNMNLHTYNIYINEALVGNLNYNMLFFKYNFDINKNNIQFQIEGDCSSMEFIIFKDESKVAEVSKRSILLSEAYEIDILSREDEKFLLAVIITIDYLLYDIGNANQY</sequence>
<dbReference type="InterPro" id="IPR025659">
    <property type="entry name" value="Tubby-like_C"/>
</dbReference>
<dbReference type="InterPro" id="IPR038595">
    <property type="entry name" value="LOR_sf"/>
</dbReference>
<dbReference type="InterPro" id="IPR007612">
    <property type="entry name" value="LOR"/>
</dbReference>
<evidence type="ECO:0000256" key="1">
    <source>
        <dbReference type="ARBA" id="ARBA00005437"/>
    </source>
</evidence>
<gene>
    <name evidence="2" type="ORF">GOQ27_12100</name>
</gene>
<accession>A0A942UU66</accession>
<comment type="similarity">
    <text evidence="1">Belongs to the LOR family.</text>
</comment>
<evidence type="ECO:0000313" key="2">
    <source>
        <dbReference type="EMBL" id="MBS4539208.1"/>
    </source>
</evidence>
<proteinExistence type="inferred from homology"/>
<dbReference type="AlphaFoldDB" id="A0A942UU66"/>
<dbReference type="SUPFAM" id="SSF54518">
    <property type="entry name" value="Tubby C-terminal domain-like"/>
    <property type="match status" value="1"/>
</dbReference>
<dbReference type="Proteomes" id="UP000724672">
    <property type="component" value="Unassembled WGS sequence"/>
</dbReference>